<keyword evidence="4" id="KW-0813">Transport</keyword>
<feature type="region of interest" description="Disordered" evidence="14">
    <location>
        <begin position="52"/>
        <end position="76"/>
    </location>
</feature>
<dbReference type="Gene3D" id="1.20.120.1380">
    <property type="entry name" value="Flagellar FlhF biosynthesis protein, N domain"/>
    <property type="match status" value="1"/>
</dbReference>
<dbReference type="GO" id="GO:0044781">
    <property type="term" value="P:bacterial-type flagellum organization"/>
    <property type="evidence" value="ECO:0007669"/>
    <property type="project" value="UniProtKB-UniRule"/>
</dbReference>
<dbReference type="SMART" id="SM00962">
    <property type="entry name" value="SRP54"/>
    <property type="match status" value="1"/>
</dbReference>
<evidence type="ECO:0000256" key="6">
    <source>
        <dbReference type="ARBA" id="ARBA00022741"/>
    </source>
</evidence>
<gene>
    <name evidence="17" type="ORF">J2T57_002739</name>
</gene>
<keyword evidence="18" id="KW-1185">Reference proteome</keyword>
<dbReference type="Proteomes" id="UP001205843">
    <property type="component" value="Unassembled WGS sequence"/>
</dbReference>
<feature type="domain" description="SRP54-type proteins GTP-binding" evidence="16">
    <location>
        <begin position="264"/>
        <end position="456"/>
    </location>
</feature>
<dbReference type="Gene3D" id="3.40.50.300">
    <property type="entry name" value="P-loop containing nucleotide triphosphate hydrolases"/>
    <property type="match status" value="1"/>
</dbReference>
<dbReference type="InterPro" id="IPR000897">
    <property type="entry name" value="SRP54_GTPase_dom"/>
</dbReference>
<dbReference type="GO" id="GO:0005886">
    <property type="term" value="C:plasma membrane"/>
    <property type="evidence" value="ECO:0007669"/>
    <property type="project" value="UniProtKB-SubCell"/>
</dbReference>
<dbReference type="Pfam" id="PF00448">
    <property type="entry name" value="SRP54"/>
    <property type="match status" value="1"/>
</dbReference>
<accession>A0AAE3KCB2</accession>
<dbReference type="SMART" id="SM00382">
    <property type="entry name" value="AAA"/>
    <property type="match status" value="1"/>
</dbReference>
<reference evidence="17" key="1">
    <citation type="submission" date="2022-03" db="EMBL/GenBank/DDBJ databases">
        <title>Genomic Encyclopedia of Type Strains, Phase III (KMG-III): the genomes of soil and plant-associated and newly described type strains.</title>
        <authorList>
            <person name="Whitman W."/>
        </authorList>
    </citation>
    <scope>NUCLEOTIDE SEQUENCE</scope>
    <source>
        <strain evidence="17">ANL 6-2</strain>
    </source>
</reference>
<evidence type="ECO:0000256" key="7">
    <source>
        <dbReference type="ARBA" id="ARBA00022795"/>
    </source>
</evidence>
<dbReference type="SUPFAM" id="SSF52540">
    <property type="entry name" value="P-loop containing nucleoside triphosphate hydrolases"/>
    <property type="match status" value="1"/>
</dbReference>
<evidence type="ECO:0000313" key="18">
    <source>
        <dbReference type="Proteomes" id="UP001205843"/>
    </source>
</evidence>
<evidence type="ECO:0000259" key="15">
    <source>
        <dbReference type="SMART" id="SM00382"/>
    </source>
</evidence>
<evidence type="ECO:0000259" key="16">
    <source>
        <dbReference type="SMART" id="SM00962"/>
    </source>
</evidence>
<comment type="function">
    <text evidence="12">Necessary for flagellar biosynthesis. May be involved in translocation of the flagellum.</text>
</comment>
<dbReference type="InterPro" id="IPR020006">
    <property type="entry name" value="FlhF"/>
</dbReference>
<dbReference type="EMBL" id="JALJXV010000006">
    <property type="protein sequence ID" value="MCP1675589.1"/>
    <property type="molecule type" value="Genomic_DNA"/>
</dbReference>
<dbReference type="CDD" id="cd17873">
    <property type="entry name" value="FlhF"/>
    <property type="match status" value="1"/>
</dbReference>
<comment type="subcellular location">
    <subcellularLocation>
        <location evidence="1">Cell membrane</location>
        <topology evidence="1">Peripheral membrane protein</topology>
        <orientation evidence="1">Cytoplasmic side</orientation>
    </subcellularLocation>
</comment>
<keyword evidence="10" id="KW-0472">Membrane</keyword>
<dbReference type="InterPro" id="IPR047040">
    <property type="entry name" value="FlhF__GTPase_dom"/>
</dbReference>
<dbReference type="PANTHER" id="PTHR43134">
    <property type="entry name" value="SIGNAL RECOGNITION PARTICLE RECEPTOR SUBUNIT ALPHA"/>
    <property type="match status" value="1"/>
</dbReference>
<feature type="region of interest" description="Disordered" evidence="14">
    <location>
        <begin position="132"/>
        <end position="165"/>
    </location>
</feature>
<sequence length="478" mass="52176">MKIQRIFAKDMRQAIRQVRDEHGPDAVILSSRAVEGGVEVISAIDFDQRAMEASVPRAEPPRRQSTPAAAPMPARRNAADEPAFGALLREVEQGAPVAAARRAGGGIDVRVDDALDDDLEQALGSAMAFADSAPQAGHTETRRAPKRAATTVKDSGRPTRAKSPVNVEWTQEPALVEMRAELKTLRSLFENQLSLLDWQQSEKRHPVRTHVLRRLMELGFGPDLCRKAADRVAENVTPDIAFRQALAIITRHTPVARDDLIDTGGVVAVVGPTGVGKTTTVAKLAARFALRHGRQHVALVSTDNFRIGAQDQLRNFARILGVPVHAADDGEELKRVLDDLSDRRLVLVDTAGMSRRDLRIADQFKALQTSHHKLRSYLVMSAGTQLASLDQTARTYKRMGLAGCIITKVDEAAALGPALTVMLRHRLAAAYLGVGQRVPEDLQPARSDRLVQQAVDIVRDTDVEVEDEHMAMVFGGGH</sequence>
<evidence type="ECO:0000256" key="2">
    <source>
        <dbReference type="ARBA" id="ARBA00008531"/>
    </source>
</evidence>
<proteinExistence type="inferred from homology"/>
<organism evidence="17 18">
    <name type="scientific">Natronocella acetinitrilica</name>
    <dbReference type="NCBI Taxonomy" id="414046"/>
    <lineage>
        <taxon>Bacteria</taxon>
        <taxon>Pseudomonadati</taxon>
        <taxon>Pseudomonadota</taxon>
        <taxon>Gammaproteobacteria</taxon>
        <taxon>Chromatiales</taxon>
        <taxon>Ectothiorhodospiraceae</taxon>
        <taxon>Natronocella</taxon>
    </lineage>
</organism>
<protein>
    <recommendedName>
        <fullName evidence="3 13">Flagellar biosynthesis protein FlhF</fullName>
    </recommendedName>
</protein>
<dbReference type="InterPro" id="IPR027417">
    <property type="entry name" value="P-loop_NTPase"/>
</dbReference>
<keyword evidence="17" id="KW-0966">Cell projection</keyword>
<evidence type="ECO:0000313" key="17">
    <source>
        <dbReference type="EMBL" id="MCP1675589.1"/>
    </source>
</evidence>
<keyword evidence="6" id="KW-0547">Nucleotide-binding</keyword>
<name>A0AAE3KCB2_9GAMM</name>
<keyword evidence="8" id="KW-0653">Protein transport</keyword>
<comment type="caution">
    <text evidence="17">The sequence shown here is derived from an EMBL/GenBank/DDBJ whole genome shotgun (WGS) entry which is preliminary data.</text>
</comment>
<evidence type="ECO:0000256" key="8">
    <source>
        <dbReference type="ARBA" id="ARBA00022927"/>
    </source>
</evidence>
<keyword evidence="7" id="KW-1005">Bacterial flagellum biogenesis</keyword>
<dbReference type="NCBIfam" id="TIGR03499">
    <property type="entry name" value="FlhF"/>
    <property type="match status" value="1"/>
</dbReference>
<evidence type="ECO:0000256" key="10">
    <source>
        <dbReference type="ARBA" id="ARBA00023136"/>
    </source>
</evidence>
<dbReference type="GO" id="GO:0003924">
    <property type="term" value="F:GTPase activity"/>
    <property type="evidence" value="ECO:0007669"/>
    <property type="project" value="UniProtKB-UniRule"/>
</dbReference>
<dbReference type="GO" id="GO:0015031">
    <property type="term" value="P:protein transport"/>
    <property type="evidence" value="ECO:0007669"/>
    <property type="project" value="UniProtKB-KW"/>
</dbReference>
<dbReference type="GO" id="GO:0005047">
    <property type="term" value="F:signal recognition particle binding"/>
    <property type="evidence" value="ECO:0007669"/>
    <property type="project" value="TreeGrafter"/>
</dbReference>
<keyword evidence="17" id="KW-0282">Flagellum</keyword>
<evidence type="ECO:0000256" key="12">
    <source>
        <dbReference type="ARBA" id="ARBA00025337"/>
    </source>
</evidence>
<keyword evidence="5" id="KW-1003">Cell membrane</keyword>
<evidence type="ECO:0000256" key="5">
    <source>
        <dbReference type="ARBA" id="ARBA00022475"/>
    </source>
</evidence>
<dbReference type="InterPro" id="IPR003593">
    <property type="entry name" value="AAA+_ATPase"/>
</dbReference>
<evidence type="ECO:0000256" key="13">
    <source>
        <dbReference type="NCBIfam" id="TIGR03499"/>
    </source>
</evidence>
<dbReference type="FunFam" id="3.40.50.300:FF:000695">
    <property type="entry name" value="Flagellar biosynthesis regulator FlhF"/>
    <property type="match status" value="1"/>
</dbReference>
<evidence type="ECO:0000256" key="14">
    <source>
        <dbReference type="SAM" id="MobiDB-lite"/>
    </source>
</evidence>
<dbReference type="AlphaFoldDB" id="A0AAE3KCB2"/>
<evidence type="ECO:0000256" key="1">
    <source>
        <dbReference type="ARBA" id="ARBA00004413"/>
    </source>
</evidence>
<comment type="similarity">
    <text evidence="2">Belongs to the GTP-binding SRP family.</text>
</comment>
<dbReference type="PANTHER" id="PTHR43134:SF3">
    <property type="entry name" value="FLAGELLAR BIOSYNTHESIS PROTEIN FLHF"/>
    <property type="match status" value="1"/>
</dbReference>
<evidence type="ECO:0000256" key="4">
    <source>
        <dbReference type="ARBA" id="ARBA00022448"/>
    </source>
</evidence>
<keyword evidence="11" id="KW-1006">Bacterial flagellum protein export</keyword>
<feature type="domain" description="AAA+ ATPase" evidence="15">
    <location>
        <begin position="263"/>
        <end position="429"/>
    </location>
</feature>
<keyword evidence="9" id="KW-0342">GTP-binding</keyword>
<evidence type="ECO:0000256" key="9">
    <source>
        <dbReference type="ARBA" id="ARBA00023134"/>
    </source>
</evidence>
<feature type="compositionally biased region" description="Low complexity" evidence="14">
    <location>
        <begin position="67"/>
        <end position="76"/>
    </location>
</feature>
<dbReference type="GO" id="GO:0005525">
    <property type="term" value="F:GTP binding"/>
    <property type="evidence" value="ECO:0007669"/>
    <property type="project" value="UniProtKB-UniRule"/>
</dbReference>
<evidence type="ECO:0000256" key="3">
    <source>
        <dbReference type="ARBA" id="ARBA00014919"/>
    </source>
</evidence>
<keyword evidence="17" id="KW-0969">Cilium</keyword>
<dbReference type="RefSeq" id="WP_253479167.1">
    <property type="nucleotide sequence ID" value="NZ_JALJXV010000006.1"/>
</dbReference>
<evidence type="ECO:0000256" key="11">
    <source>
        <dbReference type="ARBA" id="ARBA00023225"/>
    </source>
</evidence>
<dbReference type="GO" id="GO:0006614">
    <property type="term" value="P:SRP-dependent cotranslational protein targeting to membrane"/>
    <property type="evidence" value="ECO:0007669"/>
    <property type="project" value="UniProtKB-UniRule"/>
</dbReference>